<evidence type="ECO:0000256" key="1">
    <source>
        <dbReference type="ARBA" id="ARBA00023002"/>
    </source>
</evidence>
<gene>
    <name evidence="3" type="ORF">Tci_465611</name>
</gene>
<dbReference type="Pfam" id="PF02866">
    <property type="entry name" value="Ldh_1_C"/>
    <property type="match status" value="1"/>
</dbReference>
<name>A0A699I0F2_TANCI</name>
<dbReference type="SUPFAM" id="SSF56327">
    <property type="entry name" value="LDH C-terminal domain-like"/>
    <property type="match status" value="1"/>
</dbReference>
<dbReference type="InterPro" id="IPR022383">
    <property type="entry name" value="Lactate/malate_DH_C"/>
</dbReference>
<protein>
    <submittedName>
        <fullName evidence="3">Malate dehydrogenase</fullName>
    </submittedName>
</protein>
<dbReference type="InterPro" id="IPR015955">
    <property type="entry name" value="Lactate_DH/Glyco_Ohase_4_C"/>
</dbReference>
<dbReference type="EMBL" id="BKCJ010224162">
    <property type="protein sequence ID" value="GEY93637.1"/>
    <property type="molecule type" value="Genomic_DNA"/>
</dbReference>
<dbReference type="AlphaFoldDB" id="A0A699I0F2"/>
<dbReference type="GO" id="GO:0016615">
    <property type="term" value="F:malate dehydrogenase activity"/>
    <property type="evidence" value="ECO:0007669"/>
    <property type="project" value="InterPro"/>
</dbReference>
<proteinExistence type="predicted"/>
<comment type="caution">
    <text evidence="3">The sequence shown here is derived from an EMBL/GenBank/DDBJ whole genome shotgun (WGS) entry which is preliminary data.</text>
</comment>
<organism evidence="3">
    <name type="scientific">Tanacetum cinerariifolium</name>
    <name type="common">Dalmatian daisy</name>
    <name type="synonym">Chrysanthemum cinerariifolium</name>
    <dbReference type="NCBI Taxonomy" id="118510"/>
    <lineage>
        <taxon>Eukaryota</taxon>
        <taxon>Viridiplantae</taxon>
        <taxon>Streptophyta</taxon>
        <taxon>Embryophyta</taxon>
        <taxon>Tracheophyta</taxon>
        <taxon>Spermatophyta</taxon>
        <taxon>Magnoliopsida</taxon>
        <taxon>eudicotyledons</taxon>
        <taxon>Gunneridae</taxon>
        <taxon>Pentapetalae</taxon>
        <taxon>asterids</taxon>
        <taxon>campanulids</taxon>
        <taxon>Asterales</taxon>
        <taxon>Asteraceae</taxon>
        <taxon>Asteroideae</taxon>
        <taxon>Anthemideae</taxon>
        <taxon>Anthemidinae</taxon>
        <taxon>Tanacetum</taxon>
    </lineage>
</organism>
<dbReference type="GO" id="GO:0016616">
    <property type="term" value="F:oxidoreductase activity, acting on the CH-OH group of donors, NAD or NADP as acceptor"/>
    <property type="evidence" value="ECO:0007669"/>
    <property type="project" value="InterPro"/>
</dbReference>
<dbReference type="GO" id="GO:0006108">
    <property type="term" value="P:malate metabolic process"/>
    <property type="evidence" value="ECO:0007669"/>
    <property type="project" value="InterPro"/>
</dbReference>
<accession>A0A699I0F2</accession>
<dbReference type="Gene3D" id="3.90.110.10">
    <property type="entry name" value="Lactate dehydrogenase/glycoside hydrolase, family 4, C-terminal"/>
    <property type="match status" value="2"/>
</dbReference>
<feature type="domain" description="Lactate/malate dehydrogenase C-terminal" evidence="2">
    <location>
        <begin position="31"/>
        <end position="106"/>
    </location>
</feature>
<sequence>MPIGKFHTLKLELHYPFVLRKARPQQGFGIISKKLNVQVSDVKNVIIWGNHSLTQYPDITHATVGDKPIIEFIKDDEWLKSGFISTVQQRGASIIKARKLSSALSAVSIGVYSDGSYNVLAVLIYSFTVTFHNGEWSIVQGRVFVFTIPIEIFQFGCGKHDISFLLPACPCLVKVVVLFQTY</sequence>
<keyword evidence="1" id="KW-0560">Oxidoreductase</keyword>
<evidence type="ECO:0000313" key="3">
    <source>
        <dbReference type="EMBL" id="GEY93637.1"/>
    </source>
</evidence>
<dbReference type="InterPro" id="IPR010945">
    <property type="entry name" value="Malate_DH_type2"/>
</dbReference>
<evidence type="ECO:0000259" key="2">
    <source>
        <dbReference type="Pfam" id="PF02866"/>
    </source>
</evidence>
<reference evidence="3" key="1">
    <citation type="journal article" date="2019" name="Sci. Rep.">
        <title>Draft genome of Tanacetum cinerariifolium, the natural source of mosquito coil.</title>
        <authorList>
            <person name="Yamashiro T."/>
            <person name="Shiraishi A."/>
            <person name="Satake H."/>
            <person name="Nakayama K."/>
        </authorList>
    </citation>
    <scope>NUCLEOTIDE SEQUENCE</scope>
</reference>
<dbReference type="PANTHER" id="PTHR23382">
    <property type="entry name" value="MALATE DEHYDROGENASE"/>
    <property type="match status" value="1"/>
</dbReference>